<keyword evidence="2" id="KW-1185">Reference proteome</keyword>
<reference evidence="1 2" key="1">
    <citation type="journal article" date="2006" name="Science">
        <title>The genome of black cottonwood, Populus trichocarpa (Torr. &amp; Gray).</title>
        <authorList>
            <person name="Tuskan G.A."/>
            <person name="Difazio S."/>
            <person name="Jansson S."/>
            <person name="Bohlmann J."/>
            <person name="Grigoriev I."/>
            <person name="Hellsten U."/>
            <person name="Putnam N."/>
            <person name="Ralph S."/>
            <person name="Rombauts S."/>
            <person name="Salamov A."/>
            <person name="Schein J."/>
            <person name="Sterck L."/>
            <person name="Aerts A."/>
            <person name="Bhalerao R.R."/>
            <person name="Bhalerao R.P."/>
            <person name="Blaudez D."/>
            <person name="Boerjan W."/>
            <person name="Brun A."/>
            <person name="Brunner A."/>
            <person name="Busov V."/>
            <person name="Campbell M."/>
            <person name="Carlson J."/>
            <person name="Chalot M."/>
            <person name="Chapman J."/>
            <person name="Chen G.L."/>
            <person name="Cooper D."/>
            <person name="Coutinho P.M."/>
            <person name="Couturier J."/>
            <person name="Covert S."/>
            <person name="Cronk Q."/>
            <person name="Cunningham R."/>
            <person name="Davis J."/>
            <person name="Degroeve S."/>
            <person name="Dejardin A."/>
            <person name="Depamphilis C."/>
            <person name="Detter J."/>
            <person name="Dirks B."/>
            <person name="Dubchak I."/>
            <person name="Duplessis S."/>
            <person name="Ehlting J."/>
            <person name="Ellis B."/>
            <person name="Gendler K."/>
            <person name="Goodstein D."/>
            <person name="Gribskov M."/>
            <person name="Grimwood J."/>
            <person name="Groover A."/>
            <person name="Gunter L."/>
            <person name="Hamberger B."/>
            <person name="Heinze B."/>
            <person name="Helariutta Y."/>
            <person name="Henrissat B."/>
            <person name="Holligan D."/>
            <person name="Holt R."/>
            <person name="Huang W."/>
            <person name="Islam-Faridi N."/>
            <person name="Jones S."/>
            <person name="Jones-Rhoades M."/>
            <person name="Jorgensen R."/>
            <person name="Joshi C."/>
            <person name="Kangasjarvi J."/>
            <person name="Karlsson J."/>
            <person name="Kelleher C."/>
            <person name="Kirkpatrick R."/>
            <person name="Kirst M."/>
            <person name="Kohler A."/>
            <person name="Kalluri U."/>
            <person name="Larimer F."/>
            <person name="Leebens-Mack J."/>
            <person name="Leple J.C."/>
            <person name="Locascio P."/>
            <person name="Lou Y."/>
            <person name="Lucas S."/>
            <person name="Martin F."/>
            <person name="Montanini B."/>
            <person name="Napoli C."/>
            <person name="Nelson D.R."/>
            <person name="Nelson C."/>
            <person name="Nieminen K."/>
            <person name="Nilsson O."/>
            <person name="Pereda V."/>
            <person name="Peter G."/>
            <person name="Philippe R."/>
            <person name="Pilate G."/>
            <person name="Poliakov A."/>
            <person name="Razumovskaya J."/>
            <person name="Richardson P."/>
            <person name="Rinaldi C."/>
            <person name="Ritland K."/>
            <person name="Rouze P."/>
            <person name="Ryaboy D."/>
            <person name="Schmutz J."/>
            <person name="Schrader J."/>
            <person name="Segerman B."/>
            <person name="Shin H."/>
            <person name="Siddiqui A."/>
            <person name="Sterky F."/>
            <person name="Terry A."/>
            <person name="Tsai C.J."/>
            <person name="Uberbacher E."/>
            <person name="Unneberg P."/>
            <person name="Vahala J."/>
            <person name="Wall K."/>
            <person name="Wessler S."/>
            <person name="Yang G."/>
            <person name="Yin T."/>
            <person name="Douglas C."/>
            <person name="Marra M."/>
            <person name="Sandberg G."/>
            <person name="Van de Peer Y."/>
            <person name="Rokhsar D."/>
        </authorList>
    </citation>
    <scope>NUCLEOTIDE SEQUENCE [LARGE SCALE GENOMIC DNA]</scope>
    <source>
        <strain evidence="2">cv. Nisqually</strain>
    </source>
</reference>
<gene>
    <name evidence="1" type="ORF">POPTR_017G131700v4</name>
</gene>
<dbReference type="Proteomes" id="UP000006729">
    <property type="component" value="Chromosome 17"/>
</dbReference>
<accession>A0ACC0RQX8</accession>
<protein>
    <submittedName>
        <fullName evidence="1">Uncharacterized protein</fullName>
    </submittedName>
</protein>
<evidence type="ECO:0000313" key="2">
    <source>
        <dbReference type="Proteomes" id="UP000006729"/>
    </source>
</evidence>
<organism evidence="1 2">
    <name type="scientific">Populus trichocarpa</name>
    <name type="common">Western balsam poplar</name>
    <name type="synonym">Populus balsamifera subsp. trichocarpa</name>
    <dbReference type="NCBI Taxonomy" id="3694"/>
    <lineage>
        <taxon>Eukaryota</taxon>
        <taxon>Viridiplantae</taxon>
        <taxon>Streptophyta</taxon>
        <taxon>Embryophyta</taxon>
        <taxon>Tracheophyta</taxon>
        <taxon>Spermatophyta</taxon>
        <taxon>Magnoliopsida</taxon>
        <taxon>eudicotyledons</taxon>
        <taxon>Gunneridae</taxon>
        <taxon>Pentapetalae</taxon>
        <taxon>rosids</taxon>
        <taxon>fabids</taxon>
        <taxon>Malpighiales</taxon>
        <taxon>Salicaceae</taxon>
        <taxon>Saliceae</taxon>
        <taxon>Populus</taxon>
    </lineage>
</organism>
<dbReference type="EMBL" id="CM009306">
    <property type="protein sequence ID" value="KAI9379698.1"/>
    <property type="molecule type" value="Genomic_DNA"/>
</dbReference>
<comment type="caution">
    <text evidence="1">The sequence shown here is derived from an EMBL/GenBank/DDBJ whole genome shotgun (WGS) entry which is preliminary data.</text>
</comment>
<name>A0ACC0RQX8_POPTR</name>
<evidence type="ECO:0000313" key="1">
    <source>
        <dbReference type="EMBL" id="KAI9379698.1"/>
    </source>
</evidence>
<sequence>MNEPRFLAWSWKCQTNCKDLHLRHPNKTIPGPSYKAFFEFSAICNQILQYGCKNEPASITGIVVACICFFVPAFSMPSEIRSAEQSIALSVNMFFAFSIAQLFLPVLSPMKCGLFIFFASFVAIMTSLFIPFLPERKHVPIEEMYKVWKEHLFWRKFMPVDDHRANVTSNGEPYFRHPTGRHFVLKLQSIVSPTRNM</sequence>
<proteinExistence type="predicted"/>